<dbReference type="SUPFAM" id="SSF82607">
    <property type="entry name" value="YbaB-like"/>
    <property type="match status" value="1"/>
</dbReference>
<comment type="similarity">
    <text evidence="2">Belongs to the YbaB/EbfC family.</text>
</comment>
<feature type="region of interest" description="Disordered" evidence="3">
    <location>
        <begin position="1"/>
        <end position="41"/>
    </location>
</feature>
<keyword evidence="2" id="KW-0963">Cytoplasm</keyword>
<evidence type="ECO:0000313" key="4">
    <source>
        <dbReference type="EMBL" id="MBC8610700.1"/>
    </source>
</evidence>
<comment type="function">
    <text evidence="2">Binds to DNA and alters its conformation. May be involved in regulation of gene expression, nucleoid organization and DNA protection.</text>
</comment>
<keyword evidence="5" id="KW-1185">Reference proteome</keyword>
<gene>
    <name evidence="4" type="ORF">H8702_06125</name>
</gene>
<dbReference type="Proteomes" id="UP000632659">
    <property type="component" value="Unassembled WGS sequence"/>
</dbReference>
<comment type="subcellular location">
    <subcellularLocation>
        <location evidence="2">Cytoplasm</location>
        <location evidence="2">Nucleoid</location>
    </subcellularLocation>
</comment>
<evidence type="ECO:0000256" key="1">
    <source>
        <dbReference type="ARBA" id="ARBA00023125"/>
    </source>
</evidence>
<evidence type="ECO:0000256" key="2">
    <source>
        <dbReference type="HAMAP-Rule" id="MF_00274"/>
    </source>
</evidence>
<evidence type="ECO:0000256" key="3">
    <source>
        <dbReference type="SAM" id="MobiDB-lite"/>
    </source>
</evidence>
<dbReference type="EMBL" id="JACRTL010000002">
    <property type="protein sequence ID" value="MBC8610700.1"/>
    <property type="molecule type" value="Genomic_DNA"/>
</dbReference>
<dbReference type="AlphaFoldDB" id="A0A8J6PIG9"/>
<dbReference type="PIRSF" id="PIRSF004555">
    <property type="entry name" value="UCP004555"/>
    <property type="match status" value="1"/>
</dbReference>
<dbReference type="InterPro" id="IPR004401">
    <property type="entry name" value="YbaB/EbfC"/>
</dbReference>
<dbReference type="HAMAP" id="MF_00274">
    <property type="entry name" value="DNA_YbaB_EbfC"/>
    <property type="match status" value="1"/>
</dbReference>
<protein>
    <recommendedName>
        <fullName evidence="2">Nucleoid-associated protein H8702_06125</fullName>
    </recommendedName>
</protein>
<dbReference type="GO" id="GO:0003677">
    <property type="term" value="F:DNA binding"/>
    <property type="evidence" value="ECO:0007669"/>
    <property type="project" value="UniProtKB-UniRule"/>
</dbReference>
<dbReference type="RefSeq" id="WP_093987650.1">
    <property type="nucleotide sequence ID" value="NZ_FYDD01000002.1"/>
</dbReference>
<dbReference type="GO" id="GO:0005829">
    <property type="term" value="C:cytosol"/>
    <property type="evidence" value="ECO:0007669"/>
    <property type="project" value="TreeGrafter"/>
</dbReference>
<dbReference type="InterPro" id="IPR036894">
    <property type="entry name" value="YbaB-like_sf"/>
</dbReference>
<comment type="caution">
    <text evidence="4">The sequence shown here is derived from an EMBL/GenBank/DDBJ whole genome shotgun (WGS) entry which is preliminary data.</text>
</comment>
<proteinExistence type="inferred from homology"/>
<sequence length="115" mass="12546">MKARLPKGIGGGPQNMQSMIKQAQQMQEKMEEKQEELKNKDFTATVGGGAVTVVINGAKEVKSLELKPEVVDPEDIEMLQDLVISAVNECLRNIEEETAAEMDQITGGLNVPGMF</sequence>
<evidence type="ECO:0000313" key="5">
    <source>
        <dbReference type="Proteomes" id="UP000632659"/>
    </source>
</evidence>
<dbReference type="Pfam" id="PF02575">
    <property type="entry name" value="YbaB_DNA_bd"/>
    <property type="match status" value="1"/>
</dbReference>
<dbReference type="PANTHER" id="PTHR33449:SF1">
    <property type="entry name" value="NUCLEOID-ASSOCIATED PROTEIN YBAB"/>
    <property type="match status" value="1"/>
</dbReference>
<comment type="subunit">
    <text evidence="2">Homodimer.</text>
</comment>
<dbReference type="NCBIfam" id="TIGR00103">
    <property type="entry name" value="DNA_YbaB_EbfC"/>
    <property type="match status" value="1"/>
</dbReference>
<accession>A0A8J6PIG9</accession>
<name>A0A8J6PIG9_9FIRM</name>
<feature type="compositionally biased region" description="Basic and acidic residues" evidence="3">
    <location>
        <begin position="28"/>
        <end position="41"/>
    </location>
</feature>
<reference evidence="4" key="1">
    <citation type="submission" date="2020-08" db="EMBL/GenBank/DDBJ databases">
        <title>Genome public.</title>
        <authorList>
            <person name="Liu C."/>
            <person name="Sun Q."/>
        </authorList>
    </citation>
    <scope>NUCLEOTIDE SEQUENCE</scope>
    <source>
        <strain evidence="4">NSJ-15</strain>
    </source>
</reference>
<dbReference type="PANTHER" id="PTHR33449">
    <property type="entry name" value="NUCLEOID-ASSOCIATED PROTEIN YBAB"/>
    <property type="match status" value="1"/>
</dbReference>
<dbReference type="GO" id="GO:0043590">
    <property type="term" value="C:bacterial nucleoid"/>
    <property type="evidence" value="ECO:0007669"/>
    <property type="project" value="UniProtKB-UniRule"/>
</dbReference>
<organism evidence="4 5">
    <name type="scientific">Massiliimalia timonensis</name>
    <dbReference type="NCBI Taxonomy" id="1987501"/>
    <lineage>
        <taxon>Bacteria</taxon>
        <taxon>Bacillati</taxon>
        <taxon>Bacillota</taxon>
        <taxon>Clostridia</taxon>
        <taxon>Eubacteriales</taxon>
        <taxon>Oscillospiraceae</taxon>
        <taxon>Massiliimalia</taxon>
    </lineage>
</organism>
<dbReference type="OrthoDB" id="9795263at2"/>
<dbReference type="Gene3D" id="3.30.1310.10">
    <property type="entry name" value="Nucleoid-associated protein YbaB-like domain"/>
    <property type="match status" value="1"/>
</dbReference>
<keyword evidence="1 2" id="KW-0238">DNA-binding</keyword>